<evidence type="ECO:0000259" key="7">
    <source>
        <dbReference type="Pfam" id="PF02687"/>
    </source>
</evidence>
<feature type="domain" description="ABC3 transporter permease C-terminal" evidence="7">
    <location>
        <begin position="694"/>
        <end position="807"/>
    </location>
</feature>
<evidence type="ECO:0000256" key="3">
    <source>
        <dbReference type="ARBA" id="ARBA00022692"/>
    </source>
</evidence>
<feature type="domain" description="ABC3 transporter permease C-terminal" evidence="7">
    <location>
        <begin position="302"/>
        <end position="419"/>
    </location>
</feature>
<keyword evidence="3 6" id="KW-0812">Transmembrane</keyword>
<feature type="transmembrane region" description="Helical" evidence="6">
    <location>
        <begin position="735"/>
        <end position="762"/>
    </location>
</feature>
<evidence type="ECO:0000256" key="6">
    <source>
        <dbReference type="SAM" id="Phobius"/>
    </source>
</evidence>
<dbReference type="InterPro" id="IPR050250">
    <property type="entry name" value="Macrolide_Exporter_MacB"/>
</dbReference>
<dbReference type="EMBL" id="CP136051">
    <property type="protein sequence ID" value="WOK09038.1"/>
    <property type="molecule type" value="Genomic_DNA"/>
</dbReference>
<feature type="transmembrane region" description="Helical" evidence="6">
    <location>
        <begin position="391"/>
        <end position="414"/>
    </location>
</feature>
<keyword evidence="2" id="KW-1003">Cell membrane</keyword>
<evidence type="ECO:0000256" key="1">
    <source>
        <dbReference type="ARBA" id="ARBA00004651"/>
    </source>
</evidence>
<feature type="transmembrane region" description="Helical" evidence="6">
    <location>
        <begin position="441"/>
        <end position="462"/>
    </location>
</feature>
<evidence type="ECO:0000313" key="9">
    <source>
        <dbReference type="EMBL" id="WOK09038.1"/>
    </source>
</evidence>
<feature type="domain" description="MacB-like periplasmic core" evidence="8">
    <location>
        <begin position="21"/>
        <end position="250"/>
    </location>
</feature>
<evidence type="ECO:0000313" key="10">
    <source>
        <dbReference type="Proteomes" id="UP001302349"/>
    </source>
</evidence>
<name>A0ABZ0IXD5_9BACT</name>
<proteinExistence type="predicted"/>
<feature type="transmembrane region" description="Helical" evidence="6">
    <location>
        <begin position="296"/>
        <end position="324"/>
    </location>
</feature>
<feature type="transmembrane region" description="Helical" evidence="6">
    <location>
        <begin position="21"/>
        <end position="41"/>
    </location>
</feature>
<accession>A0ABZ0IXD5</accession>
<organism evidence="9 10">
    <name type="scientific">Imperialibacter roseus</name>
    <dbReference type="NCBI Taxonomy" id="1324217"/>
    <lineage>
        <taxon>Bacteria</taxon>
        <taxon>Pseudomonadati</taxon>
        <taxon>Bacteroidota</taxon>
        <taxon>Cytophagia</taxon>
        <taxon>Cytophagales</taxon>
        <taxon>Flammeovirgaceae</taxon>
        <taxon>Imperialibacter</taxon>
    </lineage>
</organism>
<reference evidence="9 10" key="1">
    <citation type="journal article" date="2023" name="Microbiol. Resour. Announc.">
        <title>Complete Genome Sequence of Imperialibacter roseus strain P4T.</title>
        <authorList>
            <person name="Tizabi D.R."/>
            <person name="Bachvaroff T."/>
            <person name="Hill R.T."/>
        </authorList>
    </citation>
    <scope>NUCLEOTIDE SEQUENCE [LARGE SCALE GENOMIC DNA]</scope>
    <source>
        <strain evidence="9 10">P4T</strain>
    </source>
</reference>
<dbReference type="PANTHER" id="PTHR30572:SF18">
    <property type="entry name" value="ABC-TYPE MACROLIDE FAMILY EXPORT SYSTEM PERMEASE COMPONENT 2"/>
    <property type="match status" value="1"/>
</dbReference>
<keyword evidence="10" id="KW-1185">Reference proteome</keyword>
<dbReference type="PANTHER" id="PTHR30572">
    <property type="entry name" value="MEMBRANE COMPONENT OF TRANSPORTER-RELATED"/>
    <property type="match status" value="1"/>
</dbReference>
<evidence type="ECO:0000256" key="5">
    <source>
        <dbReference type="ARBA" id="ARBA00023136"/>
    </source>
</evidence>
<gene>
    <name evidence="9" type="ORF">RT717_10365</name>
</gene>
<evidence type="ECO:0000256" key="2">
    <source>
        <dbReference type="ARBA" id="ARBA00022475"/>
    </source>
</evidence>
<evidence type="ECO:0000256" key="4">
    <source>
        <dbReference type="ARBA" id="ARBA00022989"/>
    </source>
</evidence>
<dbReference type="Proteomes" id="UP001302349">
    <property type="component" value="Chromosome"/>
</dbReference>
<dbReference type="InterPro" id="IPR003838">
    <property type="entry name" value="ABC3_permease_C"/>
</dbReference>
<dbReference type="Pfam" id="PF12704">
    <property type="entry name" value="MacB_PCD"/>
    <property type="match status" value="1"/>
</dbReference>
<dbReference type="PROSITE" id="PS51257">
    <property type="entry name" value="PROKAR_LIPOPROTEIN"/>
    <property type="match status" value="1"/>
</dbReference>
<sequence>MFRNYLITTIRSFRRNISYMLLNVFGLALGIGCSLVIYRVITYELSYDRHHENFDHIYRVTRADHQPDKIEYGSGVPHPLGSALREDYSFIDEVAKVDYQYGAIVASWEGDVQLRRLNEDVGIAYAIPGFFKVFTFESISGDLAKGVEELNSAVISDEWAKKYFDLTDATLEQAIGKRLTINSKLSITIKGIFKAPPKNSDFPFHLIIHYHNLKDMNPYYEDGTRWNSTSSSTNCYVLIKNETDKAQLLASFPEFVKKYYDEDAVEELEFGLQPLSDVHFNGEYENYGDRTMDMRLIMALGVVGLFLIITACINFTNLATAQAVKRSKEIGIRKVMGGHRGQLLLQFYSETFIITAIAALISLAIAELFLIQLEDILGYRLSINLLGNPQMLTFLVLAVVSVTVLAGFYPSLILSKMNPVLAIKNKITSDRHTGGLSLRRALVVIQFAISQALIIGTIVVLMQMRFIQSQPLGFEKDAIINVYIPDQEHPQTLETMRNRLLGVSGIEAVTFSLGAPLAGSNSNSNFSYPDGGVTDQYSANFKIADENYIDFYGLQLLAGRSIRPSDSLKAVVINEQVMHIMGIDNPAEAIGKKLTTGFNGNKEVVGVLKDFHIFSLHSELRPAMIIYYPGAFYEMGVKLSTTGDAVAKIDNLVAEVDKVWSETYPDFIFDYDFLDKQIADRYQTEKNVSQLFLIFSGIAIFIGGLGLYGLISFLANQRVKEIGVRKVLGASMGEIIFIFSKEVVVLLGVAFVVAAPLTYWVMRGWLDDFAYSTPFSPVFFVLAISVSLVIALASTGYRSFLAARVNPVESLRSE</sequence>
<feature type="transmembrane region" description="Helical" evidence="6">
    <location>
        <begin position="691"/>
        <end position="714"/>
    </location>
</feature>
<protein>
    <submittedName>
        <fullName evidence="9">FtsX-like permease family protein</fullName>
    </submittedName>
</protein>
<dbReference type="InterPro" id="IPR025857">
    <property type="entry name" value="MacB_PCD"/>
</dbReference>
<evidence type="ECO:0000259" key="8">
    <source>
        <dbReference type="Pfam" id="PF12704"/>
    </source>
</evidence>
<comment type="subcellular location">
    <subcellularLocation>
        <location evidence="1">Cell membrane</location>
        <topology evidence="1">Multi-pass membrane protein</topology>
    </subcellularLocation>
</comment>
<dbReference type="RefSeq" id="WP_317491665.1">
    <property type="nucleotide sequence ID" value="NZ_CP136051.1"/>
</dbReference>
<keyword evidence="4 6" id="KW-1133">Transmembrane helix</keyword>
<dbReference type="Pfam" id="PF02687">
    <property type="entry name" value="FtsX"/>
    <property type="match status" value="2"/>
</dbReference>
<feature type="transmembrane region" description="Helical" evidence="6">
    <location>
        <begin position="774"/>
        <end position="794"/>
    </location>
</feature>
<feature type="transmembrane region" description="Helical" evidence="6">
    <location>
        <begin position="345"/>
        <end position="371"/>
    </location>
</feature>
<keyword evidence="5 6" id="KW-0472">Membrane</keyword>